<dbReference type="Gene3D" id="3.40.50.2000">
    <property type="entry name" value="Glycogen Phosphorylase B"/>
    <property type="match status" value="2"/>
</dbReference>
<evidence type="ECO:0000313" key="4">
    <source>
        <dbReference type="Proteomes" id="UP000295509"/>
    </source>
</evidence>
<dbReference type="Pfam" id="PF00534">
    <property type="entry name" value="Glycos_transf_1"/>
    <property type="match status" value="1"/>
</dbReference>
<dbReference type="InterPro" id="IPR001296">
    <property type="entry name" value="Glyco_trans_1"/>
</dbReference>
<evidence type="ECO:0000259" key="2">
    <source>
        <dbReference type="Pfam" id="PF13439"/>
    </source>
</evidence>
<dbReference type="PANTHER" id="PTHR45947:SF3">
    <property type="entry name" value="SULFOQUINOVOSYL TRANSFERASE SQD2"/>
    <property type="match status" value="1"/>
</dbReference>
<dbReference type="InterPro" id="IPR028098">
    <property type="entry name" value="Glyco_trans_4-like_N"/>
</dbReference>
<keyword evidence="4" id="KW-1185">Reference proteome</keyword>
<dbReference type="OrthoDB" id="9802525at2"/>
<evidence type="ECO:0000313" key="3">
    <source>
        <dbReference type="EMBL" id="TDY37143.1"/>
    </source>
</evidence>
<protein>
    <submittedName>
        <fullName evidence="3">Rhamnosyl/mannosyltransferase</fullName>
    </submittedName>
</protein>
<dbReference type="GO" id="GO:0016757">
    <property type="term" value="F:glycosyltransferase activity"/>
    <property type="evidence" value="ECO:0007669"/>
    <property type="project" value="UniProtKB-KW"/>
</dbReference>
<accession>A0A4R8L3U6</accession>
<dbReference type="Pfam" id="PF13439">
    <property type="entry name" value="Glyco_transf_4"/>
    <property type="match status" value="1"/>
</dbReference>
<feature type="domain" description="Glycosyl transferase family 1" evidence="1">
    <location>
        <begin position="187"/>
        <end position="344"/>
    </location>
</feature>
<keyword evidence="3" id="KW-0328">Glycosyltransferase</keyword>
<dbReference type="Proteomes" id="UP000295509">
    <property type="component" value="Unassembled WGS sequence"/>
</dbReference>
<gene>
    <name evidence="3" type="ORF">BX592_14314</name>
</gene>
<dbReference type="EMBL" id="SORE01000043">
    <property type="protein sequence ID" value="TDY37143.1"/>
    <property type="molecule type" value="Genomic_DNA"/>
</dbReference>
<dbReference type="SUPFAM" id="SSF53756">
    <property type="entry name" value="UDP-Glycosyltransferase/glycogen phosphorylase"/>
    <property type="match status" value="1"/>
</dbReference>
<sequence length="369" mass="41547">MRVLHFFKTYKPDSMGGVEELIGQICSGAAKRGVASDVLTVSKDTSTVDFGDHVHYRAKLDFEVASSAFSIAAFRKFADLAQRADLIHYHFPWPFADIVHFATRVRKPTVVTYHSDIVRQKTLLQIYKPLRDRFLADVNTIVATSPNYLATSDVLQRFRDKVEVIPIGLDRSLYPDATEARLRYWRERVGEKFFLFVGNLRYYKGLHILLDAVRGMDCKVVIVGAGAVESELKAQAARLRLGNVDFVGPVGDEDKVALLTLCHALTFPSHLRSEAFGISLLEGAMFGKPLITAEIGTGTSYVNVDGETGLVVQADDREELIRAMQTLWDEALLAKRFGENARRRFETLFTAERMVEGYTELYRRLATKI</sequence>
<dbReference type="CDD" id="cd03795">
    <property type="entry name" value="GT4_WfcD-like"/>
    <property type="match status" value="1"/>
</dbReference>
<dbReference type="InterPro" id="IPR050194">
    <property type="entry name" value="Glycosyltransferase_grp1"/>
</dbReference>
<dbReference type="PANTHER" id="PTHR45947">
    <property type="entry name" value="SULFOQUINOVOSYL TRANSFERASE SQD2"/>
    <property type="match status" value="1"/>
</dbReference>
<evidence type="ECO:0000259" key="1">
    <source>
        <dbReference type="Pfam" id="PF00534"/>
    </source>
</evidence>
<reference evidence="3 4" key="1">
    <citation type="submission" date="2019-03" db="EMBL/GenBank/DDBJ databases">
        <title>Genomic Encyclopedia of Type Strains, Phase III (KMG-III): the genomes of soil and plant-associated and newly described type strains.</title>
        <authorList>
            <person name="Whitman W."/>
        </authorList>
    </citation>
    <scope>NUCLEOTIDE SEQUENCE [LARGE SCALE GENOMIC DNA]</scope>
    <source>
        <strain evidence="3 4">LMG 29544</strain>
    </source>
</reference>
<name>A0A4R8L3U6_9BURK</name>
<proteinExistence type="predicted"/>
<dbReference type="AlphaFoldDB" id="A0A4R8L3U6"/>
<organism evidence="3 4">
    <name type="scientific">Paraburkholderia rhizosphaerae</name>
    <dbReference type="NCBI Taxonomy" id="480658"/>
    <lineage>
        <taxon>Bacteria</taxon>
        <taxon>Pseudomonadati</taxon>
        <taxon>Pseudomonadota</taxon>
        <taxon>Betaproteobacteria</taxon>
        <taxon>Burkholderiales</taxon>
        <taxon>Burkholderiaceae</taxon>
        <taxon>Paraburkholderia</taxon>
    </lineage>
</organism>
<feature type="domain" description="Glycosyltransferase subfamily 4-like N-terminal" evidence="2">
    <location>
        <begin position="15"/>
        <end position="171"/>
    </location>
</feature>
<keyword evidence="3" id="KW-0808">Transferase</keyword>
<comment type="caution">
    <text evidence="3">The sequence shown here is derived from an EMBL/GenBank/DDBJ whole genome shotgun (WGS) entry which is preliminary data.</text>
</comment>